<feature type="domain" description="Acyl-CoA thioester hydrolase/bile acid-CoA amino acid N-acetyltransferase" evidence="3">
    <location>
        <begin position="53"/>
        <end position="184"/>
    </location>
</feature>
<dbReference type="InterPro" id="IPR014940">
    <property type="entry name" value="BAAT_C"/>
</dbReference>
<dbReference type="Gene3D" id="2.60.40.2240">
    <property type="entry name" value="Acyl-CoA thioester hydrolase/BAAT N-terminal domain"/>
    <property type="match status" value="1"/>
</dbReference>
<dbReference type="InterPro" id="IPR029058">
    <property type="entry name" value="AB_hydrolase_fold"/>
</dbReference>
<dbReference type="GO" id="GO:0047617">
    <property type="term" value="F:fatty acyl-CoA hydrolase activity"/>
    <property type="evidence" value="ECO:0007669"/>
    <property type="project" value="TreeGrafter"/>
</dbReference>
<evidence type="ECO:0000256" key="2">
    <source>
        <dbReference type="PIRSR" id="PIRSR016521-1"/>
    </source>
</evidence>
<evidence type="ECO:0000259" key="3">
    <source>
        <dbReference type="Pfam" id="PF04775"/>
    </source>
</evidence>
<protein>
    <recommendedName>
        <fullName evidence="7">Acyl-coenzyme A thioesterase 4-like</fullName>
    </recommendedName>
</protein>
<feature type="active site" description="Charge relay system" evidence="2">
    <location>
        <position position="275"/>
    </location>
</feature>
<dbReference type="EMBL" id="JAFJMO010000019">
    <property type="protein sequence ID" value="KAJ8249988.1"/>
    <property type="molecule type" value="Genomic_DNA"/>
</dbReference>
<evidence type="ECO:0000259" key="4">
    <source>
        <dbReference type="Pfam" id="PF08840"/>
    </source>
</evidence>
<accession>A0A9Q1CVZ5</accession>
<dbReference type="InterPro" id="IPR042490">
    <property type="entry name" value="Thio_Ohase/BAAT_N"/>
</dbReference>
<evidence type="ECO:0000256" key="1">
    <source>
        <dbReference type="ARBA" id="ARBA00006538"/>
    </source>
</evidence>
<sequence length="462" mass="50860">MSFTVVSALDSDCVVPYQTNPTPSFTSTESPRIMSGFVPGPLLTVKPSRGLVDEKFEVVVRNLSPGEEVTLYSLHQSEDKDYWEAFGHYVSDAGGTITVAADASVGGSYLGIESMGLLWSMKPVPGSRKGLRLRKMDACSPMLVHISVHRGHISQGFAEAVPLATALAERWYLAPGVRRVEVQEKGVKGTLFLPPGPGPFPGILDMWGGGGGLLEYRSALLASHGFVSMALDYLPWDKKPSKARDIILSYFESAFNIVREHPLVATDRVALFGLSLGASVSIALATTSRVNPTCCVCINGGHVFSPVKHLESLQINQKVFFDENNHQIWRNINLPIPDDPGQKMQLGNIKCPVMLIVGLDDQNWPSKECAEDMEMIMEKAGNVDLLTVLSYPEAGHLIEPPYTPHFRSSNFILQYNREKVVLCWGGRPKLHADAQEDSWRKILQFLRLHLCQKHAPALASKL</sequence>
<dbReference type="GO" id="GO:0006631">
    <property type="term" value="P:fatty acid metabolic process"/>
    <property type="evidence" value="ECO:0007669"/>
    <property type="project" value="TreeGrafter"/>
</dbReference>
<feature type="active site" description="Charge relay system" evidence="2">
    <location>
        <position position="396"/>
    </location>
</feature>
<dbReference type="InterPro" id="IPR016662">
    <property type="entry name" value="Acyl-CoA_thioEstase_long-chain"/>
</dbReference>
<dbReference type="FunFam" id="2.60.40.2240:FF:000002">
    <property type="entry name" value="Acyl-CoA thioesterase 18"/>
    <property type="match status" value="1"/>
</dbReference>
<feature type="active site" description="Charge relay system" evidence="2">
    <location>
        <position position="361"/>
    </location>
</feature>
<feature type="domain" description="BAAT/Acyl-CoA thioester hydrolase C-terminal" evidence="4">
    <location>
        <begin position="248"/>
        <end position="451"/>
    </location>
</feature>
<reference evidence="5" key="1">
    <citation type="journal article" date="2023" name="Science">
        <title>Genome structures resolve the early diversification of teleost fishes.</title>
        <authorList>
            <person name="Parey E."/>
            <person name="Louis A."/>
            <person name="Montfort J."/>
            <person name="Bouchez O."/>
            <person name="Roques C."/>
            <person name="Iampietro C."/>
            <person name="Lluch J."/>
            <person name="Castinel A."/>
            <person name="Donnadieu C."/>
            <person name="Desvignes T."/>
            <person name="Floi Bucao C."/>
            <person name="Jouanno E."/>
            <person name="Wen M."/>
            <person name="Mejri S."/>
            <person name="Dirks R."/>
            <person name="Jansen H."/>
            <person name="Henkel C."/>
            <person name="Chen W.J."/>
            <person name="Zahm M."/>
            <person name="Cabau C."/>
            <person name="Klopp C."/>
            <person name="Thompson A.W."/>
            <person name="Robinson-Rechavi M."/>
            <person name="Braasch I."/>
            <person name="Lecointre G."/>
            <person name="Bobe J."/>
            <person name="Postlethwait J.H."/>
            <person name="Berthelot C."/>
            <person name="Roest Crollius H."/>
            <person name="Guiguen Y."/>
        </authorList>
    </citation>
    <scope>NUCLEOTIDE SEQUENCE</scope>
    <source>
        <strain evidence="5">Concon-B</strain>
    </source>
</reference>
<keyword evidence="6" id="KW-1185">Reference proteome</keyword>
<evidence type="ECO:0000313" key="6">
    <source>
        <dbReference type="Proteomes" id="UP001152803"/>
    </source>
</evidence>
<dbReference type="PIRSF" id="PIRSF016521">
    <property type="entry name" value="Acyl-CoA_hydro"/>
    <property type="match status" value="1"/>
</dbReference>
<dbReference type="Gene3D" id="3.40.50.1820">
    <property type="entry name" value="alpha/beta hydrolase"/>
    <property type="match status" value="1"/>
</dbReference>
<evidence type="ECO:0008006" key="7">
    <source>
        <dbReference type="Google" id="ProtNLM"/>
    </source>
</evidence>
<dbReference type="PANTHER" id="PTHR10824">
    <property type="entry name" value="ACYL-COENZYME A THIOESTERASE-RELATED"/>
    <property type="match status" value="1"/>
</dbReference>
<dbReference type="Pfam" id="PF04775">
    <property type="entry name" value="Bile_Hydr_Trans"/>
    <property type="match status" value="1"/>
</dbReference>
<dbReference type="AlphaFoldDB" id="A0A9Q1CVZ5"/>
<dbReference type="Proteomes" id="UP001152803">
    <property type="component" value="Unassembled WGS sequence"/>
</dbReference>
<dbReference type="FunFam" id="3.40.50.1820:FF:000024">
    <property type="entry name" value="acyl-coenzyme A thioesterase 4"/>
    <property type="match status" value="1"/>
</dbReference>
<name>A0A9Q1CVZ5_CONCO</name>
<gene>
    <name evidence="5" type="ORF">COCON_G00232040</name>
</gene>
<evidence type="ECO:0000313" key="5">
    <source>
        <dbReference type="EMBL" id="KAJ8249988.1"/>
    </source>
</evidence>
<dbReference type="GO" id="GO:0006637">
    <property type="term" value="P:acyl-CoA metabolic process"/>
    <property type="evidence" value="ECO:0007669"/>
    <property type="project" value="InterPro"/>
</dbReference>
<comment type="caution">
    <text evidence="5">The sequence shown here is derived from an EMBL/GenBank/DDBJ whole genome shotgun (WGS) entry which is preliminary data.</text>
</comment>
<comment type="similarity">
    <text evidence="1">Belongs to the C/M/P thioester hydrolase family.</text>
</comment>
<dbReference type="OrthoDB" id="6347013at2759"/>
<organism evidence="5 6">
    <name type="scientific">Conger conger</name>
    <name type="common">Conger eel</name>
    <name type="synonym">Muraena conger</name>
    <dbReference type="NCBI Taxonomy" id="82655"/>
    <lineage>
        <taxon>Eukaryota</taxon>
        <taxon>Metazoa</taxon>
        <taxon>Chordata</taxon>
        <taxon>Craniata</taxon>
        <taxon>Vertebrata</taxon>
        <taxon>Euteleostomi</taxon>
        <taxon>Actinopterygii</taxon>
        <taxon>Neopterygii</taxon>
        <taxon>Teleostei</taxon>
        <taxon>Anguilliformes</taxon>
        <taxon>Congridae</taxon>
        <taxon>Conger</taxon>
    </lineage>
</organism>
<dbReference type="Pfam" id="PF08840">
    <property type="entry name" value="BAAT_C"/>
    <property type="match status" value="1"/>
</dbReference>
<dbReference type="PANTHER" id="PTHR10824:SF36">
    <property type="entry name" value="ACYL-COA THIOESTERASE 17-RELATED"/>
    <property type="match status" value="1"/>
</dbReference>
<dbReference type="InterPro" id="IPR006862">
    <property type="entry name" value="Thio_Ohase/aa_AcTrfase"/>
</dbReference>
<proteinExistence type="inferred from homology"/>
<dbReference type="SUPFAM" id="SSF53474">
    <property type="entry name" value="alpha/beta-Hydrolases"/>
    <property type="match status" value="1"/>
</dbReference>